<protein>
    <recommendedName>
        <fullName evidence="1">DUF2241 domain-containing protein</fullName>
    </recommendedName>
</protein>
<dbReference type="Proteomes" id="UP000554837">
    <property type="component" value="Unassembled WGS sequence"/>
</dbReference>
<dbReference type="RefSeq" id="WP_310732987.1">
    <property type="nucleotide sequence ID" value="NZ_CP040709.1"/>
</dbReference>
<dbReference type="InterPro" id="IPR045865">
    <property type="entry name" value="ACT-like_dom_sf"/>
</dbReference>
<dbReference type="PANTHER" id="PTHR39199">
    <property type="entry name" value="BLR5128 PROTEIN"/>
    <property type="match status" value="1"/>
</dbReference>
<accession>A0A840S0Z1</accession>
<proteinExistence type="predicted"/>
<dbReference type="PANTHER" id="PTHR39199:SF1">
    <property type="entry name" value="BLR5128 PROTEIN"/>
    <property type="match status" value="1"/>
</dbReference>
<keyword evidence="3" id="KW-1185">Reference proteome</keyword>
<comment type="caution">
    <text evidence="2">The sequence shown here is derived from an EMBL/GenBank/DDBJ whole genome shotgun (WGS) entry which is preliminary data.</text>
</comment>
<evidence type="ECO:0000313" key="3">
    <source>
        <dbReference type="Proteomes" id="UP000554837"/>
    </source>
</evidence>
<feature type="domain" description="DUF2241" evidence="1">
    <location>
        <begin position="8"/>
        <end position="70"/>
    </location>
</feature>
<name>A0A840S0Z1_9BURK</name>
<dbReference type="EMBL" id="JACHHO010000002">
    <property type="protein sequence ID" value="MBB5204767.1"/>
    <property type="molecule type" value="Genomic_DNA"/>
</dbReference>
<dbReference type="InterPro" id="IPR018717">
    <property type="entry name" value="DUF2241"/>
</dbReference>
<reference evidence="2 3" key="1">
    <citation type="submission" date="2020-08" db="EMBL/GenBank/DDBJ databases">
        <title>Genomic Encyclopedia of Type Strains, Phase IV (KMG-IV): sequencing the most valuable type-strain genomes for metagenomic binning, comparative biology and taxonomic classification.</title>
        <authorList>
            <person name="Goeker M."/>
        </authorList>
    </citation>
    <scope>NUCLEOTIDE SEQUENCE [LARGE SCALE GENOMIC DNA]</scope>
    <source>
        <strain evidence="2 3">DSM 23958</strain>
    </source>
</reference>
<dbReference type="AlphaFoldDB" id="A0A840S0Z1"/>
<evidence type="ECO:0000313" key="2">
    <source>
        <dbReference type="EMBL" id="MBB5204767.1"/>
    </source>
</evidence>
<organism evidence="2 3">
    <name type="scientific">Inhella inkyongensis</name>
    <dbReference type="NCBI Taxonomy" id="392593"/>
    <lineage>
        <taxon>Bacteria</taxon>
        <taxon>Pseudomonadati</taxon>
        <taxon>Pseudomonadota</taxon>
        <taxon>Betaproteobacteria</taxon>
        <taxon>Burkholderiales</taxon>
        <taxon>Sphaerotilaceae</taxon>
        <taxon>Inhella</taxon>
    </lineage>
</organism>
<dbReference type="Gene3D" id="3.30.2130.10">
    <property type="entry name" value="VC0802-like"/>
    <property type="match status" value="1"/>
</dbReference>
<gene>
    <name evidence="2" type="ORF">HNQ51_002081</name>
</gene>
<dbReference type="Pfam" id="PF10000">
    <property type="entry name" value="ACT_3"/>
    <property type="match status" value="1"/>
</dbReference>
<evidence type="ECO:0000259" key="1">
    <source>
        <dbReference type="Pfam" id="PF10000"/>
    </source>
</evidence>
<sequence length="114" mass="11678">MPAALSPLPELLRSLEPELHPGVYVYCVAPAGADLAGLTPIATVAEREGLTLVLPEAQALQAGLQVLFRAAWITLSVHSDLQAIGLTAAFSAALGRASAAMSSPAPSTTTCWSP</sequence>
<dbReference type="SUPFAM" id="SSF55021">
    <property type="entry name" value="ACT-like"/>
    <property type="match status" value="1"/>
</dbReference>